<evidence type="ECO:0008006" key="3">
    <source>
        <dbReference type="Google" id="ProtNLM"/>
    </source>
</evidence>
<evidence type="ECO:0000313" key="1">
    <source>
        <dbReference type="EMBL" id="AXF20509.1"/>
    </source>
</evidence>
<name>A0A2Z5MTF0_BURPY</name>
<evidence type="ECO:0000313" key="2">
    <source>
        <dbReference type="Proteomes" id="UP000253104"/>
    </source>
</evidence>
<reference evidence="1 2" key="1">
    <citation type="journal article" date="2018" name="ISME J.">
        <title>Involvement of Burkholderiaceae and sulfurous volatiles in disease-suppressive soils.</title>
        <authorList>
            <person name="Carrion V.J."/>
            <person name="Cordovez V."/>
            <person name="Tyc O."/>
            <person name="Etalo D.W."/>
            <person name="de Bruijn I."/>
            <person name="de Jager V.C."/>
            <person name="Medema M.H."/>
            <person name="Eberl L."/>
            <person name="Raaijmakers J.M."/>
        </authorList>
    </citation>
    <scope>NUCLEOTIDE SEQUENCE [LARGE SCALE GENOMIC DNA]</scope>
    <source>
        <strain evidence="2">mHSR5</strain>
    </source>
</reference>
<dbReference type="Proteomes" id="UP000253104">
    <property type="component" value="Chromosome mHSR5_A"/>
</dbReference>
<accession>A0A2Z5MTF0</accession>
<dbReference type="RefSeq" id="WP_114176925.1">
    <property type="nucleotide sequence ID" value="NZ_CP024902.1"/>
</dbReference>
<proteinExistence type="predicted"/>
<dbReference type="AlphaFoldDB" id="A0A2Z5MTF0"/>
<sequence>MGKQATSAIYFERALFVIAPRNHGKSTTLRSLFLDQRLGRNGKIPDELKLNDDYYLSNERRLYLRLTSPHEADENLDHFLSKSSEKMRGRGRWNFAGPLHPAAYKSMPDAVTTVDAFVNFFQPERVRVALLSPNHQGTNDLEWDGGGDLSSDLLGIDGVEVVRIDVRQRNKNGLLLADFFDFT</sequence>
<gene>
    <name evidence="1" type="ORF">CUJ89_08470</name>
</gene>
<dbReference type="EMBL" id="CP024902">
    <property type="protein sequence ID" value="AXF20509.1"/>
    <property type="molecule type" value="Genomic_DNA"/>
</dbReference>
<organism evidence="1 2">
    <name type="scientific">Burkholderia pyrrocinia</name>
    <name type="common">Pseudomonas pyrrocinia</name>
    <dbReference type="NCBI Taxonomy" id="60550"/>
    <lineage>
        <taxon>Bacteria</taxon>
        <taxon>Pseudomonadati</taxon>
        <taxon>Pseudomonadota</taxon>
        <taxon>Betaproteobacteria</taxon>
        <taxon>Burkholderiales</taxon>
        <taxon>Burkholderiaceae</taxon>
        <taxon>Burkholderia</taxon>
        <taxon>Burkholderia cepacia complex</taxon>
    </lineage>
</organism>
<dbReference type="OrthoDB" id="9130906at2"/>
<protein>
    <recommendedName>
        <fullName evidence="3">AAA domain-containing protein</fullName>
    </recommendedName>
</protein>